<dbReference type="InterPro" id="IPR026841">
    <property type="entry name" value="Aur1/Ipt1"/>
</dbReference>
<dbReference type="PANTHER" id="PTHR31310:SF7">
    <property type="entry name" value="PA-PHOSPHATASE RELATED-FAMILY PROTEIN DDB_G0268928"/>
    <property type="match status" value="1"/>
</dbReference>
<evidence type="ECO:0000256" key="3">
    <source>
        <dbReference type="ARBA" id="ARBA00022989"/>
    </source>
</evidence>
<feature type="transmembrane region" description="Helical" evidence="6">
    <location>
        <begin position="99"/>
        <end position="116"/>
    </location>
</feature>
<feature type="transmembrane region" description="Helical" evidence="6">
    <location>
        <begin position="292"/>
        <end position="310"/>
    </location>
</feature>
<feature type="domain" description="Inositolphosphotransferase Aur1/Ipt1" evidence="7">
    <location>
        <begin position="141"/>
        <end position="357"/>
    </location>
</feature>
<dbReference type="Pfam" id="PF14378">
    <property type="entry name" value="PAP2_3"/>
    <property type="match status" value="1"/>
</dbReference>
<accession>A0A0N9MSW5</accession>
<feature type="region of interest" description="Disordered" evidence="5">
    <location>
        <begin position="1"/>
        <end position="32"/>
    </location>
</feature>
<proteinExistence type="predicted"/>
<evidence type="ECO:0000256" key="5">
    <source>
        <dbReference type="SAM" id="MobiDB-lite"/>
    </source>
</evidence>
<comment type="subcellular location">
    <subcellularLocation>
        <location evidence="1">Membrane</location>
        <topology evidence="1">Multi-pass membrane protein</topology>
    </subcellularLocation>
</comment>
<dbReference type="STRING" id="1136941.ACH46_19050"/>
<feature type="transmembrane region" description="Helical" evidence="6">
    <location>
        <begin position="317"/>
        <end position="335"/>
    </location>
</feature>
<dbReference type="InterPro" id="IPR052185">
    <property type="entry name" value="IPC_Synthase-Related"/>
</dbReference>
<evidence type="ECO:0000259" key="7">
    <source>
        <dbReference type="Pfam" id="PF14378"/>
    </source>
</evidence>
<reference evidence="9" key="1">
    <citation type="submission" date="2015-06" db="EMBL/GenBank/DDBJ databases">
        <title>Complete genome sequence and metabolic analysis of phthalate degradation pathway in Gordonia sp. QH-11.</title>
        <authorList>
            <person name="Jin D."/>
            <person name="Kong X."/>
            <person name="Bai Z."/>
        </authorList>
    </citation>
    <scope>NUCLEOTIDE SEQUENCE [LARGE SCALE GENOMIC DNA]</scope>
    <source>
        <strain evidence="9">QH-11</strain>
    </source>
</reference>
<reference evidence="8 9" key="2">
    <citation type="journal article" date="2017" name="Int. J. Syst. Evol. Microbiol.">
        <title>Gordonia phthalatica sp. nov., a di-n-butyl phthalate-degrading bacterium isolated from activated sludge.</title>
        <authorList>
            <person name="Jin D."/>
            <person name="Kong X."/>
            <person name="Jia M."/>
            <person name="Yu X."/>
            <person name="Wang X."/>
            <person name="Zhuang X."/>
            <person name="Deng Y."/>
            <person name="Bai Z."/>
        </authorList>
    </citation>
    <scope>NUCLEOTIDE SEQUENCE [LARGE SCALE GENOMIC DNA]</scope>
    <source>
        <strain evidence="8 9">QH-11</strain>
    </source>
</reference>
<evidence type="ECO:0000256" key="2">
    <source>
        <dbReference type="ARBA" id="ARBA00022692"/>
    </source>
</evidence>
<protein>
    <submittedName>
        <fullName evidence="8">Phosphoesterase</fullName>
    </submittedName>
</protein>
<evidence type="ECO:0000313" key="8">
    <source>
        <dbReference type="EMBL" id="ALG86209.1"/>
    </source>
</evidence>
<dbReference type="KEGG" id="goq:ACH46_19050"/>
<feature type="compositionally biased region" description="Basic and acidic residues" evidence="5">
    <location>
        <begin position="15"/>
        <end position="32"/>
    </location>
</feature>
<feature type="transmembrane region" description="Helical" evidence="6">
    <location>
        <begin position="49"/>
        <end position="67"/>
    </location>
</feature>
<evidence type="ECO:0000256" key="4">
    <source>
        <dbReference type="ARBA" id="ARBA00023136"/>
    </source>
</evidence>
<feature type="transmembrane region" description="Helical" evidence="6">
    <location>
        <begin position="166"/>
        <end position="184"/>
    </location>
</feature>
<dbReference type="Proteomes" id="UP000063789">
    <property type="component" value="Chromosome"/>
</dbReference>
<feature type="transmembrane region" description="Helical" evidence="6">
    <location>
        <begin position="73"/>
        <end position="92"/>
    </location>
</feature>
<dbReference type="EMBL" id="CP011853">
    <property type="protein sequence ID" value="ALG86209.1"/>
    <property type="molecule type" value="Genomic_DNA"/>
</dbReference>
<keyword evidence="9" id="KW-1185">Reference proteome</keyword>
<keyword evidence="2 6" id="KW-0812">Transmembrane</keyword>
<dbReference type="PANTHER" id="PTHR31310">
    <property type="match status" value="1"/>
</dbReference>
<feature type="transmembrane region" description="Helical" evidence="6">
    <location>
        <begin position="341"/>
        <end position="362"/>
    </location>
</feature>
<feature type="transmembrane region" description="Helical" evidence="6">
    <location>
        <begin position="193"/>
        <end position="211"/>
    </location>
</feature>
<keyword evidence="3 6" id="KW-1133">Transmembrane helix</keyword>
<dbReference type="CDD" id="cd03386">
    <property type="entry name" value="PAP2_Aur1_like"/>
    <property type="match status" value="1"/>
</dbReference>
<evidence type="ECO:0000313" key="9">
    <source>
        <dbReference type="Proteomes" id="UP000063789"/>
    </source>
</evidence>
<name>A0A0N9MSW5_9ACTN</name>
<evidence type="ECO:0000256" key="6">
    <source>
        <dbReference type="SAM" id="Phobius"/>
    </source>
</evidence>
<dbReference type="PATRIC" id="fig|1136941.3.peg.3898"/>
<organism evidence="8 9">
    <name type="scientific">Gordonia phthalatica</name>
    <dbReference type="NCBI Taxonomy" id="1136941"/>
    <lineage>
        <taxon>Bacteria</taxon>
        <taxon>Bacillati</taxon>
        <taxon>Actinomycetota</taxon>
        <taxon>Actinomycetes</taxon>
        <taxon>Mycobacteriales</taxon>
        <taxon>Gordoniaceae</taxon>
        <taxon>Gordonia</taxon>
    </lineage>
</organism>
<dbReference type="InterPro" id="IPR036938">
    <property type="entry name" value="PAP2/HPO_sf"/>
</dbReference>
<dbReference type="GO" id="GO:0016020">
    <property type="term" value="C:membrane"/>
    <property type="evidence" value="ECO:0007669"/>
    <property type="project" value="UniProtKB-SubCell"/>
</dbReference>
<keyword evidence="4 6" id="KW-0472">Membrane</keyword>
<sequence length="395" mass="44456">MSLNTTDSTSSSDPEIDRPEPEESAAPHDDRPAEPVIEVVEEKVRDYRLIRRILLTLWAVSLGIYFWNQGIAADRTSLIFFLAFGMAAATVGRRRVITILIDWLPFVLILMLYDWTRNVAVWLDMPTHWTLAPDVDHLMFGVNPTVWLQSHLKQASPPWWEVVTSVVYMSYFIVPYATAAVLWVRDRAVWRRFAACFIAVSFLGLVGYTLVPAAPPWAASKCTAAQVADHPHDPPCMYNPYGVVDDNLLGQVEPEHPGAEPYVERISSRGWGVLHLDMVLRAIRFGQTKSNLVAAIPSLHAGLTALLALFMWPRTRWLGKTLFTAYAVVMAFALVYTAEHYVFDVLLGWGLAALVYATYRIVDKRYILPRNARRDAEREAAAAVSADRTQAPSRS</sequence>
<dbReference type="AlphaFoldDB" id="A0A0N9MSW5"/>
<dbReference type="Gene3D" id="1.20.144.10">
    <property type="entry name" value="Phosphatidic acid phosphatase type 2/haloperoxidase"/>
    <property type="match status" value="1"/>
</dbReference>
<dbReference type="SUPFAM" id="SSF48317">
    <property type="entry name" value="Acid phosphatase/Vanadium-dependent haloperoxidase"/>
    <property type="match status" value="1"/>
</dbReference>
<gene>
    <name evidence="8" type="ORF">ACH46_19050</name>
</gene>
<feature type="compositionally biased region" description="Low complexity" evidence="5">
    <location>
        <begin position="1"/>
        <end position="13"/>
    </location>
</feature>
<evidence type="ECO:0000256" key="1">
    <source>
        <dbReference type="ARBA" id="ARBA00004141"/>
    </source>
</evidence>